<dbReference type="OMA" id="ATIWIGE"/>
<comment type="caution">
    <text evidence="3">The sequence shown here is derived from an EMBL/GenBank/DDBJ whole genome shotgun (WGS) entry which is preliminary data.</text>
</comment>
<dbReference type="SUPFAM" id="SSF51338">
    <property type="entry name" value="Composite domain of metallo-dependent hydrolases"/>
    <property type="match status" value="2"/>
</dbReference>
<dbReference type="Gene3D" id="3.20.20.140">
    <property type="entry name" value="Metal-dependent hydrolases"/>
    <property type="match status" value="2"/>
</dbReference>
<feature type="region of interest" description="Disordered" evidence="1">
    <location>
        <begin position="12"/>
        <end position="34"/>
    </location>
</feature>
<dbReference type="AlphaFoldDB" id="A0A1X2HS24"/>
<dbReference type="PANTHER" id="PTHR43668:SF5">
    <property type="entry name" value="AMIDOHYDROLASE 3 DOMAIN-CONTAINING PROTEIN"/>
    <property type="match status" value="1"/>
</dbReference>
<dbReference type="PANTHER" id="PTHR43668">
    <property type="entry name" value="ALLANTOINASE"/>
    <property type="match status" value="1"/>
</dbReference>
<dbReference type="SUPFAM" id="SSF51556">
    <property type="entry name" value="Metallo-dependent hydrolases"/>
    <property type="match status" value="1"/>
</dbReference>
<dbReference type="Gene3D" id="2.30.40.10">
    <property type="entry name" value="Urease, subunit C, domain 1"/>
    <property type="match status" value="1"/>
</dbReference>
<dbReference type="STRING" id="13706.A0A1X2HS24"/>
<dbReference type="InterPro" id="IPR011059">
    <property type="entry name" value="Metal-dep_hydrolase_composite"/>
</dbReference>
<dbReference type="OrthoDB" id="10258955at2759"/>
<gene>
    <name evidence="3" type="ORF">BCR43DRAFT_431594</name>
</gene>
<dbReference type="InterPro" id="IPR032466">
    <property type="entry name" value="Metal_Hydrolase"/>
</dbReference>
<protein>
    <recommendedName>
        <fullName evidence="2">Amidohydrolase-related domain-containing protein</fullName>
    </recommendedName>
</protein>
<dbReference type="InterPro" id="IPR006680">
    <property type="entry name" value="Amidohydro-rel"/>
</dbReference>
<feature type="domain" description="Amidohydrolase-related" evidence="2">
    <location>
        <begin position="85"/>
        <end position="433"/>
    </location>
</feature>
<dbReference type="Pfam" id="PF01979">
    <property type="entry name" value="Amidohydro_1"/>
    <property type="match status" value="1"/>
</dbReference>
<keyword evidence="4" id="KW-1185">Reference proteome</keyword>
<accession>A0A1X2HS24</accession>
<dbReference type="GO" id="GO:0004038">
    <property type="term" value="F:allantoinase activity"/>
    <property type="evidence" value="ECO:0007669"/>
    <property type="project" value="TreeGrafter"/>
</dbReference>
<evidence type="ECO:0000256" key="1">
    <source>
        <dbReference type="SAM" id="MobiDB-lite"/>
    </source>
</evidence>
<dbReference type="InterPro" id="IPR050138">
    <property type="entry name" value="DHOase/Allantoinase_Hydrolase"/>
</dbReference>
<proteinExistence type="predicted"/>
<dbReference type="GO" id="GO:0006145">
    <property type="term" value="P:purine nucleobase catabolic process"/>
    <property type="evidence" value="ECO:0007669"/>
    <property type="project" value="TreeGrafter"/>
</dbReference>
<evidence type="ECO:0000313" key="4">
    <source>
        <dbReference type="Proteomes" id="UP000242180"/>
    </source>
</evidence>
<organism evidence="3 4">
    <name type="scientific">Syncephalastrum racemosum</name>
    <name type="common">Filamentous fungus</name>
    <dbReference type="NCBI Taxonomy" id="13706"/>
    <lineage>
        <taxon>Eukaryota</taxon>
        <taxon>Fungi</taxon>
        <taxon>Fungi incertae sedis</taxon>
        <taxon>Mucoromycota</taxon>
        <taxon>Mucoromycotina</taxon>
        <taxon>Mucoromycetes</taxon>
        <taxon>Mucorales</taxon>
        <taxon>Syncephalastraceae</taxon>
        <taxon>Syncephalastrum</taxon>
    </lineage>
</organism>
<name>A0A1X2HS24_SYNRA</name>
<sequence length="850" mass="91447">MEAGLNKCAALANKRPIENHPSHDRTNPRGQGSQPVLLTNAVVWDGQGGVQENVSVLLQEGIVKKIDSTIEAPNGTKVIDVKGHVVSPGLVDMHSHLGVGNWPAFAGTEDTNEMTQPLTPFVRSLDAFNPSDKGIRIVASGGITTVLVLPGSGNLMGGEAFAFKLRDVPTTSNEDMLVQAGTTDPKWRWMKMACGENPKRFYGAQERMPKTRLGEAYLFRQRLDDARVLLRKQDDWCAAATDLQSSGGARMETPFPEDLSLESLVALLRGDVRLNVHCYETHDIEAMVRHSLEFDFNITAFHHALDAYRVPDIIKRARNNITIATFADHWGYKKEAFQASPFAPKILHDAGIPVALKSDHPVLNAQHLAFEAAKSNHYGLPLQEAFKAVTSVPANALGLGHRVGSLKVGYDADVVIWDREPLDLGATPLQVFVDGYPLFDEQPILDAEPRDEIKTTVAQDITAAFKQAEGKKSFLIKNAAYVLTADQSYSDVQHQILVEDGRVVCVAEDCTAQKLRMATDEALVELDVQGGYVVPGLIAVGSKLGMVEIPSEASTGDGIVRPSTSRDPKDVVLAVDGIKLGTRHLEEAYKGGVLTAISAPVSDNVVAGVSAAFKTGADTLLSEGALLSPAVALHLQVGDRFKSDAFPTVSSQIAFIRQILTENAQSDNYYGKAARGEIPTIIAVHNKDEIASLIHLKNTHLPNARFVVLGGAESHLVARHLAAADIPVVLSPSLCTPEAFDSIHCLTGAPLSNGTAAHVLHSHGVKVGLGVSDDGLARNLAWDAGWLAATSPAKSLKSKDAIRFVTTNLLDIYGVNSEANMAVWSGNPLDLGSQPLFYFSESLGIHEAKQ</sequence>
<dbReference type="InParanoid" id="A0A1X2HS24"/>
<feature type="compositionally biased region" description="Basic and acidic residues" evidence="1">
    <location>
        <begin position="15"/>
        <end position="27"/>
    </location>
</feature>
<evidence type="ECO:0000259" key="2">
    <source>
        <dbReference type="Pfam" id="PF01979"/>
    </source>
</evidence>
<dbReference type="GO" id="GO:0005737">
    <property type="term" value="C:cytoplasm"/>
    <property type="evidence" value="ECO:0007669"/>
    <property type="project" value="TreeGrafter"/>
</dbReference>
<evidence type="ECO:0000313" key="3">
    <source>
        <dbReference type="EMBL" id="ORZ02380.1"/>
    </source>
</evidence>
<dbReference type="Proteomes" id="UP000242180">
    <property type="component" value="Unassembled WGS sequence"/>
</dbReference>
<dbReference type="EMBL" id="MCGN01000001">
    <property type="protein sequence ID" value="ORZ02380.1"/>
    <property type="molecule type" value="Genomic_DNA"/>
</dbReference>
<reference evidence="3 4" key="1">
    <citation type="submission" date="2016-07" db="EMBL/GenBank/DDBJ databases">
        <title>Pervasive Adenine N6-methylation of Active Genes in Fungi.</title>
        <authorList>
            <consortium name="DOE Joint Genome Institute"/>
            <person name="Mondo S.J."/>
            <person name="Dannebaum R.O."/>
            <person name="Kuo R.C."/>
            <person name="Labutti K."/>
            <person name="Haridas S."/>
            <person name="Kuo A."/>
            <person name="Salamov A."/>
            <person name="Ahrendt S.R."/>
            <person name="Lipzen A."/>
            <person name="Sullivan W."/>
            <person name="Andreopoulos W.B."/>
            <person name="Clum A."/>
            <person name="Lindquist E."/>
            <person name="Daum C."/>
            <person name="Ramamoorthy G.K."/>
            <person name="Gryganskyi A."/>
            <person name="Culley D."/>
            <person name="Magnuson J.K."/>
            <person name="James T.Y."/>
            <person name="O'Malley M.A."/>
            <person name="Stajich J.E."/>
            <person name="Spatafora J.W."/>
            <person name="Visel A."/>
            <person name="Grigoriev I.V."/>
        </authorList>
    </citation>
    <scope>NUCLEOTIDE SEQUENCE [LARGE SCALE GENOMIC DNA]</scope>
    <source>
        <strain evidence="3 4">NRRL 2496</strain>
    </source>
</reference>